<protein>
    <submittedName>
        <fullName evidence="2">Uncharacterized protein</fullName>
    </submittedName>
</protein>
<dbReference type="AlphaFoldDB" id="A0A7W8B3V6"/>
<comment type="caution">
    <text evidence="2">The sequence shown here is derived from an EMBL/GenBank/DDBJ whole genome shotgun (WGS) entry which is preliminary data.</text>
</comment>
<sequence>MNQRDHQPAQKHQPVSSTREAGSGEVSVGEVGTVLELAESAAEHAYQVVGVGEGGVAQSRATDQGPDTFHRIHIR</sequence>
<evidence type="ECO:0000313" key="2">
    <source>
        <dbReference type="EMBL" id="MBB5109879.1"/>
    </source>
</evidence>
<keyword evidence="3" id="KW-1185">Reference proteome</keyword>
<name>A0A7W8B3V6_STRST</name>
<dbReference type="EMBL" id="JACHJD010000044">
    <property type="protein sequence ID" value="MBB5109879.1"/>
    <property type="molecule type" value="Genomic_DNA"/>
</dbReference>
<organism evidence="2 3">
    <name type="scientific">Streptomyces spectabilis</name>
    <dbReference type="NCBI Taxonomy" id="68270"/>
    <lineage>
        <taxon>Bacteria</taxon>
        <taxon>Bacillati</taxon>
        <taxon>Actinomycetota</taxon>
        <taxon>Actinomycetes</taxon>
        <taxon>Kitasatosporales</taxon>
        <taxon>Streptomycetaceae</taxon>
        <taxon>Streptomyces</taxon>
    </lineage>
</organism>
<reference evidence="2 3" key="1">
    <citation type="submission" date="2020-08" db="EMBL/GenBank/DDBJ databases">
        <title>Genomic Encyclopedia of Type Strains, Phase III (KMG-III): the genomes of soil and plant-associated and newly described type strains.</title>
        <authorList>
            <person name="Whitman W."/>
        </authorList>
    </citation>
    <scope>NUCLEOTIDE SEQUENCE [LARGE SCALE GENOMIC DNA]</scope>
    <source>
        <strain evidence="2 3">CECT 3146</strain>
    </source>
</reference>
<feature type="region of interest" description="Disordered" evidence="1">
    <location>
        <begin position="1"/>
        <end position="27"/>
    </location>
</feature>
<evidence type="ECO:0000313" key="3">
    <source>
        <dbReference type="Proteomes" id="UP000549009"/>
    </source>
</evidence>
<evidence type="ECO:0000256" key="1">
    <source>
        <dbReference type="SAM" id="MobiDB-lite"/>
    </source>
</evidence>
<accession>A0A7W8B3V6</accession>
<gene>
    <name evidence="2" type="ORF">FHS40_009009</name>
</gene>
<proteinExistence type="predicted"/>
<dbReference type="RefSeq" id="WP_221516062.1">
    <property type="nucleotide sequence ID" value="NZ_JACHJD010000044.1"/>
</dbReference>
<dbReference type="Proteomes" id="UP000549009">
    <property type="component" value="Unassembled WGS sequence"/>
</dbReference>